<evidence type="ECO:0000256" key="3">
    <source>
        <dbReference type="ARBA" id="ARBA00012584"/>
    </source>
</evidence>
<dbReference type="GO" id="GO:0006450">
    <property type="term" value="P:regulation of translational fidelity"/>
    <property type="evidence" value="ECO:0007669"/>
    <property type="project" value="TreeGrafter"/>
</dbReference>
<keyword evidence="5" id="KW-0808">Transferase</keyword>
<dbReference type="PROSITE" id="PS51163">
    <property type="entry name" value="YRDC"/>
    <property type="match status" value="1"/>
</dbReference>
<feature type="domain" description="YrdC-like" evidence="7">
    <location>
        <begin position="1"/>
        <end position="167"/>
    </location>
</feature>
<organism evidence="8">
    <name type="scientific">uncultured marine bacterium MedDCM-OCT-S04-C385</name>
    <dbReference type="NCBI Taxonomy" id="743055"/>
    <lineage>
        <taxon>Bacteria</taxon>
        <taxon>environmental samples</taxon>
    </lineage>
</organism>
<dbReference type="GO" id="GO:0003725">
    <property type="term" value="F:double-stranded RNA binding"/>
    <property type="evidence" value="ECO:0007669"/>
    <property type="project" value="InterPro"/>
</dbReference>
<evidence type="ECO:0000256" key="5">
    <source>
        <dbReference type="ARBA" id="ARBA00022679"/>
    </source>
</evidence>
<evidence type="ECO:0000259" key="7">
    <source>
        <dbReference type="PROSITE" id="PS51163"/>
    </source>
</evidence>
<dbReference type="GO" id="GO:0061710">
    <property type="term" value="F:L-threonylcarbamoyladenylate synthase"/>
    <property type="evidence" value="ECO:0007669"/>
    <property type="project" value="UniProtKB-EC"/>
</dbReference>
<keyword evidence="4" id="KW-0963">Cytoplasm</keyword>
<dbReference type="Gene3D" id="3.90.870.10">
    <property type="entry name" value="DHBP synthase"/>
    <property type="match status" value="1"/>
</dbReference>
<dbReference type="GO" id="GO:0000049">
    <property type="term" value="F:tRNA binding"/>
    <property type="evidence" value="ECO:0007669"/>
    <property type="project" value="TreeGrafter"/>
</dbReference>
<accession>D6PCX2</accession>
<protein>
    <recommendedName>
        <fullName evidence="3">L-threonylcarbamoyladenylate synthase</fullName>
        <ecNumber evidence="3">2.7.7.87</ecNumber>
    </recommendedName>
</protein>
<dbReference type="Pfam" id="PF01300">
    <property type="entry name" value="Sua5_yciO_yrdC"/>
    <property type="match status" value="1"/>
</dbReference>
<comment type="subcellular location">
    <subcellularLocation>
        <location evidence="1">Cytoplasm</location>
    </subcellularLocation>
</comment>
<name>D6PCX2_9BACT</name>
<dbReference type="GO" id="GO:0005737">
    <property type="term" value="C:cytoplasm"/>
    <property type="evidence" value="ECO:0007669"/>
    <property type="project" value="UniProtKB-SubCell"/>
</dbReference>
<evidence type="ECO:0000256" key="4">
    <source>
        <dbReference type="ARBA" id="ARBA00022490"/>
    </source>
</evidence>
<comment type="similarity">
    <text evidence="2">Belongs to the SUA5 family.</text>
</comment>
<comment type="catalytic activity">
    <reaction evidence="6">
        <text>L-threonine + hydrogencarbonate + ATP = L-threonylcarbamoyladenylate + diphosphate + H2O</text>
        <dbReference type="Rhea" id="RHEA:36407"/>
        <dbReference type="ChEBI" id="CHEBI:15377"/>
        <dbReference type="ChEBI" id="CHEBI:17544"/>
        <dbReference type="ChEBI" id="CHEBI:30616"/>
        <dbReference type="ChEBI" id="CHEBI:33019"/>
        <dbReference type="ChEBI" id="CHEBI:57926"/>
        <dbReference type="ChEBI" id="CHEBI:73682"/>
        <dbReference type="EC" id="2.7.7.87"/>
    </reaction>
</comment>
<reference evidence="8" key="1">
    <citation type="journal article" date="2010" name="ISME J.">
        <title>Metagenome of the Mediterranean deep chlorophyll maximum studied by direct and fosmid library 454 pyrosequencing.</title>
        <authorList>
            <person name="Ghai R."/>
            <person name="Martin-Cuadrado A.B."/>
            <person name="Molto A.G."/>
            <person name="Heredia I.G."/>
            <person name="Cabrera R."/>
            <person name="Martin J."/>
            <person name="Verdu M."/>
            <person name="Deschamps P."/>
            <person name="Moreira D."/>
            <person name="Lopez-Garcia P."/>
            <person name="Mira A."/>
            <person name="Rodriguez-Valera F."/>
        </authorList>
    </citation>
    <scope>NUCLEOTIDE SEQUENCE</scope>
</reference>
<dbReference type="AlphaFoldDB" id="D6PCX2"/>
<dbReference type="InterPro" id="IPR050156">
    <property type="entry name" value="TC-AMP_synthase_SUA5"/>
</dbReference>
<evidence type="ECO:0000256" key="2">
    <source>
        <dbReference type="ARBA" id="ARBA00007663"/>
    </source>
</evidence>
<dbReference type="EC" id="2.7.7.87" evidence="3"/>
<proteinExistence type="inferred from homology"/>
<evidence type="ECO:0000256" key="6">
    <source>
        <dbReference type="ARBA" id="ARBA00048366"/>
    </source>
</evidence>
<dbReference type="InterPro" id="IPR006070">
    <property type="entry name" value="Sua5-like_dom"/>
</dbReference>
<dbReference type="SUPFAM" id="SSF55821">
    <property type="entry name" value="YrdC/RibB"/>
    <property type="match status" value="1"/>
</dbReference>
<dbReference type="PANTHER" id="PTHR17490:SF18">
    <property type="entry name" value="THREONYLCARBAMOYL-AMP SYNTHASE"/>
    <property type="match status" value="1"/>
</dbReference>
<dbReference type="PANTHER" id="PTHR17490">
    <property type="entry name" value="SUA5"/>
    <property type="match status" value="1"/>
</dbReference>
<evidence type="ECO:0000256" key="1">
    <source>
        <dbReference type="ARBA" id="ARBA00004496"/>
    </source>
</evidence>
<dbReference type="InterPro" id="IPR017945">
    <property type="entry name" value="DHBP_synth_RibB-like_a/b_dom"/>
</dbReference>
<sequence>MIYAYPCEGVYGLGCDPDSKKDVFKLCELKKRSIEKGLILISGVFEHFEKYINHLDKQDIDKLKRPWPGPHTWLVRANENVPEWIKGNSDLVALRHSSHPEVIKLTEKIGKVLTSTSANISNDPPAMSADEVTKIFGNEVTLIRGEIGNFGGATPIQNLETGEWIRK</sequence>
<evidence type="ECO:0000313" key="8">
    <source>
        <dbReference type="EMBL" id="ADD93573.1"/>
    </source>
</evidence>
<dbReference type="EMBL" id="GU942988">
    <property type="protein sequence ID" value="ADD93573.1"/>
    <property type="molecule type" value="Genomic_DNA"/>
</dbReference>